<dbReference type="AlphaFoldDB" id="A0A8S9Z7N4"/>
<gene>
    <name evidence="1" type="ORF">EG68_01876</name>
</gene>
<evidence type="ECO:0000313" key="2">
    <source>
        <dbReference type="Proteomes" id="UP000822476"/>
    </source>
</evidence>
<dbReference type="Proteomes" id="UP000822476">
    <property type="component" value="Unassembled WGS sequence"/>
</dbReference>
<dbReference type="EMBL" id="JTDE01000476">
    <property type="protein sequence ID" value="KAF7261131.1"/>
    <property type="molecule type" value="Genomic_DNA"/>
</dbReference>
<comment type="caution">
    <text evidence="1">The sequence shown here is derived from an EMBL/GenBank/DDBJ whole genome shotgun (WGS) entry which is preliminary data.</text>
</comment>
<evidence type="ECO:0000313" key="1">
    <source>
        <dbReference type="EMBL" id="KAF7261131.1"/>
    </source>
</evidence>
<name>A0A8S9Z7N4_9TREM</name>
<proteinExistence type="predicted"/>
<accession>A0A8S9Z7N4</accession>
<protein>
    <submittedName>
        <fullName evidence="1">Uncharacterized protein</fullName>
    </submittedName>
</protein>
<organism evidence="1 2">
    <name type="scientific">Paragonimus skrjabini miyazakii</name>
    <dbReference type="NCBI Taxonomy" id="59628"/>
    <lineage>
        <taxon>Eukaryota</taxon>
        <taxon>Metazoa</taxon>
        <taxon>Spiralia</taxon>
        <taxon>Lophotrochozoa</taxon>
        <taxon>Platyhelminthes</taxon>
        <taxon>Trematoda</taxon>
        <taxon>Digenea</taxon>
        <taxon>Plagiorchiida</taxon>
        <taxon>Troglotremata</taxon>
        <taxon>Troglotrematidae</taxon>
        <taxon>Paragonimus</taxon>
    </lineage>
</organism>
<sequence>MLISNQEVVIGKKICQAIPVDPATHFQPDAGSANEAVVCGFPLRATLVNGSYSSHFAIFNKFSSVQRHIADLNLTGRLGLMQLLLFNRMRNRDVPKSAYTTLSMTFYFVLPTAYNGALTKNQDLCWNPYFGRTLLPGVPTLPQRNNFDLLRHGKR</sequence>
<keyword evidence="2" id="KW-1185">Reference proteome</keyword>
<reference evidence="1" key="1">
    <citation type="submission" date="2019-07" db="EMBL/GenBank/DDBJ databases">
        <title>Annotation for the trematode Paragonimus miyazaki's.</title>
        <authorList>
            <person name="Choi Y.-J."/>
        </authorList>
    </citation>
    <scope>NUCLEOTIDE SEQUENCE</scope>
    <source>
        <strain evidence="1">Japan</strain>
    </source>
</reference>